<dbReference type="SUPFAM" id="SSF51445">
    <property type="entry name" value="(Trans)glycosidases"/>
    <property type="match status" value="2"/>
</dbReference>
<dbReference type="PROSITE" id="PS00572">
    <property type="entry name" value="GLYCOSYL_HYDROL_F1_1"/>
    <property type="match status" value="1"/>
</dbReference>
<feature type="active site" description="Nucleophile" evidence="4">
    <location>
        <position position="343"/>
    </location>
</feature>
<dbReference type="Pfam" id="PF00232">
    <property type="entry name" value="Glyco_hydro_1"/>
    <property type="match status" value="3"/>
</dbReference>
<gene>
    <name evidence="5" type="ORF">RHSIM_Rhsim07G0051300</name>
</gene>
<dbReference type="FunFam" id="3.20.20.80:FF:000020">
    <property type="entry name" value="Beta-glucosidase 12"/>
    <property type="match status" value="1"/>
</dbReference>
<reference evidence="5" key="1">
    <citation type="submission" date="2019-11" db="EMBL/GenBank/DDBJ databases">
        <authorList>
            <person name="Liu Y."/>
            <person name="Hou J."/>
            <person name="Li T.-Q."/>
            <person name="Guan C.-H."/>
            <person name="Wu X."/>
            <person name="Wu H.-Z."/>
            <person name="Ling F."/>
            <person name="Zhang R."/>
            <person name="Shi X.-G."/>
            <person name="Ren J.-P."/>
            <person name="Chen E.-F."/>
            <person name="Sun J.-M."/>
        </authorList>
    </citation>
    <scope>NUCLEOTIDE SEQUENCE</scope>
    <source>
        <strain evidence="5">Adult_tree_wgs_1</strain>
        <tissue evidence="5">Leaves</tissue>
    </source>
</reference>
<comment type="similarity">
    <text evidence="1">Belongs to the glycosyl hydrolase 1 family.</text>
</comment>
<dbReference type="FunFam" id="3.20.20.80:FF:000022">
    <property type="entry name" value="Beta-glucosidase 11"/>
    <property type="match status" value="1"/>
</dbReference>
<dbReference type="GO" id="GO:0009821">
    <property type="term" value="P:alkaloid biosynthetic process"/>
    <property type="evidence" value="ECO:0007669"/>
    <property type="project" value="UniProtKB-ARBA"/>
</dbReference>
<comment type="caution">
    <text evidence="5">The sequence shown here is derived from an EMBL/GenBank/DDBJ whole genome shotgun (WGS) entry which is preliminary data.</text>
</comment>
<dbReference type="OrthoDB" id="65569at2759"/>
<proteinExistence type="inferred from homology"/>
<evidence type="ECO:0000256" key="2">
    <source>
        <dbReference type="ARBA" id="ARBA00022801"/>
    </source>
</evidence>
<keyword evidence="2" id="KW-0378">Hydrolase</keyword>
<name>A0A834LKR3_RHOSS</name>
<keyword evidence="3" id="KW-0326">Glycosidase</keyword>
<evidence type="ECO:0000313" key="5">
    <source>
        <dbReference type="EMBL" id="KAF7138349.1"/>
    </source>
</evidence>
<dbReference type="GO" id="GO:0008422">
    <property type="term" value="F:beta-glucosidase activity"/>
    <property type="evidence" value="ECO:0007669"/>
    <property type="project" value="UniProtKB-ARBA"/>
</dbReference>
<dbReference type="InterPro" id="IPR017853">
    <property type="entry name" value="GH"/>
</dbReference>
<dbReference type="PRINTS" id="PR00131">
    <property type="entry name" value="GLHYDRLASE1"/>
</dbReference>
<dbReference type="PANTHER" id="PTHR10353">
    <property type="entry name" value="GLYCOSYL HYDROLASE"/>
    <property type="match status" value="1"/>
</dbReference>
<dbReference type="AlphaFoldDB" id="A0A834LKR3"/>
<dbReference type="Gene3D" id="3.20.20.80">
    <property type="entry name" value="Glycosidases"/>
    <property type="match status" value="2"/>
</dbReference>
<evidence type="ECO:0000256" key="4">
    <source>
        <dbReference type="PROSITE-ProRule" id="PRU10055"/>
    </source>
</evidence>
<dbReference type="InterPro" id="IPR001360">
    <property type="entry name" value="Glyco_hydro_1"/>
</dbReference>
<dbReference type="PANTHER" id="PTHR10353:SF297">
    <property type="entry name" value="VICIANIN HYDROLASE-LIKE"/>
    <property type="match status" value="1"/>
</dbReference>
<keyword evidence="6" id="KW-1185">Reference proteome</keyword>
<dbReference type="GO" id="GO:0005975">
    <property type="term" value="P:carbohydrate metabolic process"/>
    <property type="evidence" value="ECO:0007669"/>
    <property type="project" value="InterPro"/>
</dbReference>
<evidence type="ECO:0000313" key="6">
    <source>
        <dbReference type="Proteomes" id="UP000626092"/>
    </source>
</evidence>
<evidence type="ECO:0000256" key="3">
    <source>
        <dbReference type="ARBA" id="ARBA00023295"/>
    </source>
</evidence>
<dbReference type="EMBL" id="WJXA01000007">
    <property type="protein sequence ID" value="KAF7138349.1"/>
    <property type="molecule type" value="Genomic_DNA"/>
</dbReference>
<dbReference type="InterPro" id="IPR018120">
    <property type="entry name" value="Glyco_hydro_1_AS"/>
</dbReference>
<evidence type="ECO:0000256" key="1">
    <source>
        <dbReference type="ARBA" id="ARBA00010838"/>
    </source>
</evidence>
<protein>
    <submittedName>
        <fullName evidence="5">Uncharacterized protein</fullName>
    </submittedName>
</protein>
<dbReference type="Proteomes" id="UP000626092">
    <property type="component" value="Unassembled WGS sequence"/>
</dbReference>
<accession>A0A834LKR3</accession>
<sequence>MAEKIADHSTGDVADEFYHHYKDDISLLKNIGFDAFRFSISWPRILPKGKISGGVNPAGVQFYNNIINETLAIGLKPYVTLFHWDLPQALDHDYGGFLSPEIVDDYRDYVDFCFATFGDRVKHWLTLNEPYEFAYFGYGTGVSAPGRCSSYIGNCTFGNSATEPYIVGHHLLLSHAAAVKLYREKYKVSQKGQIGVTLSCKWSVPFSKNTACQKAAQRFIDFTLGWFLHPLTYGDYPQIMKSLVGDRLPKFTESESQMLKMSYDYLGINYYTSLYAATSALSFNSSNLSITTDNRVVISEEKNGVPIGQPTALSWLYGCPKGIRSLVLYIKENYGNPPIFITENGMGTANNGNVEQSLEDEQRIAYHYEHLTYLLKAIKEGADVKGYFIWSFLDDFEWRFGYTVRFGITYVDYKNGLRRYPKNSAKWFNKFLQGKNASTNWLLGITAEREASVLQIINPKSTDSSVFEGAWKEGGKGQSIYDYFTHKFPDKFANRSNGDVALDFYHRYKEDVQLMKFMGMDGFRFSISWTRLLPSLKPFVTIFHWDLPQALEDEYLGFLSPRIVDDFANFADLCFKEFGDRVKHWITMNEPWTFIDNGYNTGALAPGRCSSWMNNDCTGGDSATEPYIAAHNMLLCHGATVKIYKEKYQASQKGQIGITLVTYWFLPYSNSKANVAAAQRALDFMYGWFIDPLVYGKYPEIMRQIVGKRLPEFTPEQVKLVKGSYDFIGLNYYTGNYAANEPSSNSVNVSYSSDSMTNQTTERNGVPIGNPTGVSIFYIFPKGLTDLLVYTKEKYKDPVIYITECGMGDYNNQTTKEGVKDYLRIYFYRRHLGALLTAIKDGVNVKGFFAWAFLDNFEWGSGYTLRFGLGYIDYHDNLKRYPKRSAYWFKKFNLK</sequence>
<organism evidence="5 6">
    <name type="scientific">Rhododendron simsii</name>
    <name type="common">Sims's rhododendron</name>
    <dbReference type="NCBI Taxonomy" id="118357"/>
    <lineage>
        <taxon>Eukaryota</taxon>
        <taxon>Viridiplantae</taxon>
        <taxon>Streptophyta</taxon>
        <taxon>Embryophyta</taxon>
        <taxon>Tracheophyta</taxon>
        <taxon>Spermatophyta</taxon>
        <taxon>Magnoliopsida</taxon>
        <taxon>eudicotyledons</taxon>
        <taxon>Gunneridae</taxon>
        <taxon>Pentapetalae</taxon>
        <taxon>asterids</taxon>
        <taxon>Ericales</taxon>
        <taxon>Ericaceae</taxon>
        <taxon>Ericoideae</taxon>
        <taxon>Rhodoreae</taxon>
        <taxon>Rhododendron</taxon>
    </lineage>
</organism>